<evidence type="ECO:0000256" key="3">
    <source>
        <dbReference type="ARBA" id="ARBA00023115"/>
    </source>
</evidence>
<keyword evidence="7" id="KW-1185">Reference proteome</keyword>
<evidence type="ECO:0000313" key="6">
    <source>
        <dbReference type="EMBL" id="MBC2769503.1"/>
    </source>
</evidence>
<sequence>MVNIVELDGVRSMHFGTAAVQGTMRIDQPNSIELEYVQQMMMWLLFRDDAAHIVQLGLGAAALTKFCYHHLAPSRITAVELNPEVIQACRSHFALPNDDDRLKVLSMDAADYVKDFSRRRSVDILQVDLYDAKAHSPVLSSEAFYGACANILSRTGMMTINLYCDWPEHLAHIRMIENAFPAVAWLPEVHDGNMVAIAFKQPPSIDFEALYARAEDVSAAFGLHAQSWVAGLYSWMSQDIGEA</sequence>
<dbReference type="EMBL" id="JACJUU010000003">
    <property type="protein sequence ID" value="MBC2769503.1"/>
    <property type="molecule type" value="Genomic_DNA"/>
</dbReference>
<comment type="similarity">
    <text evidence="1">Belongs to the spermidine/spermine synthase family.</text>
</comment>
<accession>A0A842HMI9</accession>
<reference evidence="6 7" key="1">
    <citation type="submission" date="2020-08" db="EMBL/GenBank/DDBJ databases">
        <title>Paraeoetvoesia sp. YC-7-48 draft genome sequence.</title>
        <authorList>
            <person name="Yao L."/>
        </authorList>
    </citation>
    <scope>NUCLEOTIDE SEQUENCE [LARGE SCALE GENOMIC DNA]</scope>
    <source>
        <strain evidence="7">YC-7-48</strain>
    </source>
</reference>
<gene>
    <name evidence="6" type="ORF">GTU67_06185</name>
</gene>
<dbReference type="PANTHER" id="PTHR43317">
    <property type="entry name" value="THERMOSPERMINE SYNTHASE ACAULIS5"/>
    <property type="match status" value="1"/>
</dbReference>
<protein>
    <submittedName>
        <fullName evidence="6">Spermidine synthase</fullName>
    </submittedName>
</protein>
<dbReference type="Gene3D" id="3.40.50.150">
    <property type="entry name" value="Vaccinia Virus protein VP39"/>
    <property type="match status" value="1"/>
</dbReference>
<feature type="active site" description="Proton acceptor" evidence="4">
    <location>
        <position position="128"/>
    </location>
</feature>
<dbReference type="AlphaFoldDB" id="A0A842HMI9"/>
<organism evidence="6 7">
    <name type="scientific">Pusillimonas minor</name>
    <dbReference type="NCBI Taxonomy" id="2697024"/>
    <lineage>
        <taxon>Bacteria</taxon>
        <taxon>Pseudomonadati</taxon>
        <taxon>Pseudomonadota</taxon>
        <taxon>Betaproteobacteria</taxon>
        <taxon>Burkholderiales</taxon>
        <taxon>Alcaligenaceae</taxon>
        <taxon>Pusillimonas</taxon>
    </lineage>
</organism>
<evidence type="ECO:0000256" key="4">
    <source>
        <dbReference type="PROSITE-ProRule" id="PRU00354"/>
    </source>
</evidence>
<evidence type="ECO:0000256" key="1">
    <source>
        <dbReference type="ARBA" id="ARBA00007867"/>
    </source>
</evidence>
<dbReference type="PANTHER" id="PTHR43317:SF1">
    <property type="entry name" value="THERMOSPERMINE SYNTHASE ACAULIS5"/>
    <property type="match status" value="1"/>
</dbReference>
<dbReference type="Proteomes" id="UP000545386">
    <property type="component" value="Unassembled WGS sequence"/>
</dbReference>
<dbReference type="PROSITE" id="PS51006">
    <property type="entry name" value="PABS_2"/>
    <property type="match status" value="1"/>
</dbReference>
<dbReference type="GO" id="GO:0006596">
    <property type="term" value="P:polyamine biosynthetic process"/>
    <property type="evidence" value="ECO:0007669"/>
    <property type="project" value="UniProtKB-UniRule"/>
</dbReference>
<dbReference type="GO" id="GO:0016740">
    <property type="term" value="F:transferase activity"/>
    <property type="evidence" value="ECO:0007669"/>
    <property type="project" value="UniProtKB-UniRule"/>
</dbReference>
<evidence type="ECO:0000256" key="2">
    <source>
        <dbReference type="ARBA" id="ARBA00022679"/>
    </source>
</evidence>
<dbReference type="InterPro" id="IPR030374">
    <property type="entry name" value="PABS"/>
</dbReference>
<keyword evidence="2 4" id="KW-0808">Transferase</keyword>
<dbReference type="Pfam" id="PF01564">
    <property type="entry name" value="Spermine_synth"/>
    <property type="match status" value="1"/>
</dbReference>
<keyword evidence="3 4" id="KW-0620">Polyamine biosynthesis</keyword>
<evidence type="ECO:0000313" key="7">
    <source>
        <dbReference type="Proteomes" id="UP000545386"/>
    </source>
</evidence>
<evidence type="ECO:0000259" key="5">
    <source>
        <dbReference type="PROSITE" id="PS51006"/>
    </source>
</evidence>
<dbReference type="SUPFAM" id="SSF53335">
    <property type="entry name" value="S-adenosyl-L-methionine-dependent methyltransferases"/>
    <property type="match status" value="1"/>
</dbReference>
<name>A0A842HMI9_9BURK</name>
<proteinExistence type="inferred from homology"/>
<comment type="caution">
    <text evidence="6">The sequence shown here is derived from an EMBL/GenBank/DDBJ whole genome shotgun (WGS) entry which is preliminary data.</text>
</comment>
<dbReference type="InterPro" id="IPR029063">
    <property type="entry name" value="SAM-dependent_MTases_sf"/>
</dbReference>
<feature type="domain" description="PABS" evidence="5">
    <location>
        <begin position="1"/>
        <end position="214"/>
    </location>
</feature>